<keyword evidence="4" id="KW-1185">Reference proteome</keyword>
<dbReference type="EMBL" id="JAWXYG010000012">
    <property type="protein sequence ID" value="KAK4256669.1"/>
    <property type="molecule type" value="Genomic_DNA"/>
</dbReference>
<reference evidence="3" key="1">
    <citation type="submission" date="2023-10" db="EMBL/GenBank/DDBJ databases">
        <title>Chromosome-level genome of the transformable northern wattle, Acacia crassicarpa.</title>
        <authorList>
            <person name="Massaro I."/>
            <person name="Sinha N.R."/>
            <person name="Poethig S."/>
            <person name="Leichty A.R."/>
        </authorList>
    </citation>
    <scope>NUCLEOTIDE SEQUENCE</scope>
    <source>
        <strain evidence="3">Acra3RX</strain>
        <tissue evidence="3">Leaf</tissue>
    </source>
</reference>
<feature type="region of interest" description="Disordered" evidence="2">
    <location>
        <begin position="1"/>
        <end position="139"/>
    </location>
</feature>
<feature type="compositionally biased region" description="Polar residues" evidence="2">
    <location>
        <begin position="51"/>
        <end position="75"/>
    </location>
</feature>
<dbReference type="Proteomes" id="UP001293593">
    <property type="component" value="Unassembled WGS sequence"/>
</dbReference>
<dbReference type="PANTHER" id="PTHR35164:SF9">
    <property type="entry name" value="EXPRESSED PROTEIN"/>
    <property type="match status" value="1"/>
</dbReference>
<evidence type="ECO:0000313" key="4">
    <source>
        <dbReference type="Proteomes" id="UP001293593"/>
    </source>
</evidence>
<evidence type="ECO:0000313" key="3">
    <source>
        <dbReference type="EMBL" id="KAK4256669.1"/>
    </source>
</evidence>
<evidence type="ECO:0000256" key="1">
    <source>
        <dbReference type="SAM" id="Coils"/>
    </source>
</evidence>
<name>A0AAE1JP26_9FABA</name>
<dbReference type="PANTHER" id="PTHR35164">
    <property type="entry name" value="EXPRESSED PROTEIN"/>
    <property type="match status" value="1"/>
</dbReference>
<feature type="compositionally biased region" description="Polar residues" evidence="2">
    <location>
        <begin position="84"/>
        <end position="93"/>
    </location>
</feature>
<protein>
    <submittedName>
        <fullName evidence="3">Uncharacterized protein</fullName>
    </submittedName>
</protein>
<proteinExistence type="predicted"/>
<sequence>MHQNYVEKHEDKLDQRKEQFADVDDDRKCAAHDLDEVTKKDEDANSRFDVASTTKAPSEPQTGLNSSPKANSTQDKALPAENFPDSQAELSSSPKDEISDGQRNMALPAKKPSETRTELNSSAKDAISNMKENYRSESLKHEANREFELLLAEKQATLDRMKKEVDDASLFEQDAVYLLSECKRRINELEDKLDKSRASEATLYEALVMKTKQHDQNKILFEEAKLEIASLKESVVKLKESQPSVSMKQMEGAKEVQVESGKLLKEPEGCNKLDPEEAKTLLQQMSLLRNELELATEGEERDSVAKSLLEELKYLKNELKLAMKAEENSKTALDDLALALNEVATESRQTKEKLVASQVELQQSKEETEDLKALLNRTEDNYKQLLREARTEAERNKNTAERLRLEAEESLLAWNEKTKEFVDCIKRSEEERTSAQEECRRLQAMFTETENKIRVSKEENQKLRDILKQALNEANVAKEAAGIAQAENAQLKDLLGERDETLKKLTRENEMLKIDEAAAFKNIKELKRLLAEAPIRELKNYEEREKEKYLAKETNKGKAHKEGDKEVKGLSKAISFNLKEIIAPHKQQAHKESNEEPIKEIDDDDLKGSIFDEIVGDIVIPESYEIDESQLDDPETNSRKRSALLRKFGALIIRRKSTHTHKKEPSISNDDRLNLISPRP</sequence>
<keyword evidence="1" id="KW-0175">Coiled coil</keyword>
<feature type="coiled-coil region" evidence="1">
    <location>
        <begin position="144"/>
        <end position="241"/>
    </location>
</feature>
<dbReference type="AlphaFoldDB" id="A0AAE1JP26"/>
<organism evidence="3 4">
    <name type="scientific">Acacia crassicarpa</name>
    <name type="common">northern wattle</name>
    <dbReference type="NCBI Taxonomy" id="499986"/>
    <lineage>
        <taxon>Eukaryota</taxon>
        <taxon>Viridiplantae</taxon>
        <taxon>Streptophyta</taxon>
        <taxon>Embryophyta</taxon>
        <taxon>Tracheophyta</taxon>
        <taxon>Spermatophyta</taxon>
        <taxon>Magnoliopsida</taxon>
        <taxon>eudicotyledons</taxon>
        <taxon>Gunneridae</taxon>
        <taxon>Pentapetalae</taxon>
        <taxon>rosids</taxon>
        <taxon>fabids</taxon>
        <taxon>Fabales</taxon>
        <taxon>Fabaceae</taxon>
        <taxon>Caesalpinioideae</taxon>
        <taxon>mimosoid clade</taxon>
        <taxon>Acacieae</taxon>
        <taxon>Acacia</taxon>
    </lineage>
</organism>
<evidence type="ECO:0000256" key="2">
    <source>
        <dbReference type="SAM" id="MobiDB-lite"/>
    </source>
</evidence>
<feature type="region of interest" description="Disordered" evidence="2">
    <location>
        <begin position="656"/>
        <end position="680"/>
    </location>
</feature>
<feature type="compositionally biased region" description="Basic and acidic residues" evidence="2">
    <location>
        <begin position="1"/>
        <end position="46"/>
    </location>
</feature>
<gene>
    <name evidence="3" type="ORF">QN277_006363</name>
</gene>
<feature type="coiled-coil region" evidence="1">
    <location>
        <begin position="305"/>
        <end position="508"/>
    </location>
</feature>
<comment type="caution">
    <text evidence="3">The sequence shown here is derived from an EMBL/GenBank/DDBJ whole genome shotgun (WGS) entry which is preliminary data.</text>
</comment>
<accession>A0AAE1JP26</accession>
<feature type="compositionally biased region" description="Basic and acidic residues" evidence="2">
    <location>
        <begin position="663"/>
        <end position="673"/>
    </location>
</feature>